<gene>
    <name evidence="1" type="ORF">JL09_g6107</name>
</gene>
<sequence length="43" mass="4792">MVIAEAGRHKLHVMNPLGVFSKAVSSERFSIDKNAVYFVLTMP</sequence>
<accession>A0A099NRR5</accession>
<protein>
    <submittedName>
        <fullName evidence="1">Uncharacterized protein</fullName>
    </submittedName>
</protein>
<reference evidence="2" key="1">
    <citation type="journal article" date="2014" name="Microb. Cell Fact.">
        <title>Exploiting Issatchenkia orientalis SD108 for succinic acid production.</title>
        <authorList>
            <person name="Xiao H."/>
            <person name="Shao Z."/>
            <person name="Jiang Y."/>
            <person name="Dole S."/>
            <person name="Zhao H."/>
        </authorList>
    </citation>
    <scope>NUCLEOTIDE SEQUENCE [LARGE SCALE GENOMIC DNA]</scope>
    <source>
        <strain evidence="2">SD108</strain>
    </source>
</reference>
<organism evidence="1 2">
    <name type="scientific">Pichia kudriavzevii</name>
    <name type="common">Yeast</name>
    <name type="synonym">Issatchenkia orientalis</name>
    <dbReference type="NCBI Taxonomy" id="4909"/>
    <lineage>
        <taxon>Eukaryota</taxon>
        <taxon>Fungi</taxon>
        <taxon>Dikarya</taxon>
        <taxon>Ascomycota</taxon>
        <taxon>Saccharomycotina</taxon>
        <taxon>Pichiomycetes</taxon>
        <taxon>Pichiales</taxon>
        <taxon>Pichiaceae</taxon>
        <taxon>Pichia</taxon>
    </lineage>
</organism>
<dbReference type="Proteomes" id="UP000029867">
    <property type="component" value="Unassembled WGS sequence"/>
</dbReference>
<name>A0A099NRR5_PICKU</name>
<evidence type="ECO:0000313" key="2">
    <source>
        <dbReference type="Proteomes" id="UP000029867"/>
    </source>
</evidence>
<proteinExistence type="predicted"/>
<dbReference type="EMBL" id="JQFK01001328">
    <property type="protein sequence ID" value="KGK34744.1"/>
    <property type="molecule type" value="Genomic_DNA"/>
</dbReference>
<comment type="caution">
    <text evidence="1">The sequence shown here is derived from an EMBL/GenBank/DDBJ whole genome shotgun (WGS) entry which is preliminary data.</text>
</comment>
<dbReference type="AlphaFoldDB" id="A0A099NRR5"/>
<dbReference type="HOGENOM" id="CLU_3242278_0_0_1"/>
<evidence type="ECO:0000313" key="1">
    <source>
        <dbReference type="EMBL" id="KGK34744.1"/>
    </source>
</evidence>